<reference evidence="2" key="1">
    <citation type="journal article" date="2023" name="Front. Plant Sci.">
        <title>Chromosomal-level genome assembly of Melastoma candidum provides insights into trichome evolution.</title>
        <authorList>
            <person name="Zhong Y."/>
            <person name="Wu W."/>
            <person name="Sun C."/>
            <person name="Zou P."/>
            <person name="Liu Y."/>
            <person name="Dai S."/>
            <person name="Zhou R."/>
        </authorList>
    </citation>
    <scope>NUCLEOTIDE SEQUENCE [LARGE SCALE GENOMIC DNA]</scope>
</reference>
<proteinExistence type="predicted"/>
<dbReference type="Proteomes" id="UP001057402">
    <property type="component" value="Chromosome 2"/>
</dbReference>
<accession>A0ACB9S396</accession>
<name>A0ACB9S396_9MYRT</name>
<dbReference type="EMBL" id="CM042881">
    <property type="protein sequence ID" value="KAI4385921.1"/>
    <property type="molecule type" value="Genomic_DNA"/>
</dbReference>
<gene>
    <name evidence="1" type="ORF">MLD38_003908</name>
</gene>
<organism evidence="1 2">
    <name type="scientific">Melastoma candidum</name>
    <dbReference type="NCBI Taxonomy" id="119954"/>
    <lineage>
        <taxon>Eukaryota</taxon>
        <taxon>Viridiplantae</taxon>
        <taxon>Streptophyta</taxon>
        <taxon>Embryophyta</taxon>
        <taxon>Tracheophyta</taxon>
        <taxon>Spermatophyta</taxon>
        <taxon>Magnoliopsida</taxon>
        <taxon>eudicotyledons</taxon>
        <taxon>Gunneridae</taxon>
        <taxon>Pentapetalae</taxon>
        <taxon>rosids</taxon>
        <taxon>malvids</taxon>
        <taxon>Myrtales</taxon>
        <taxon>Melastomataceae</taxon>
        <taxon>Melastomatoideae</taxon>
        <taxon>Melastomateae</taxon>
        <taxon>Melastoma</taxon>
    </lineage>
</organism>
<comment type="caution">
    <text evidence="1">The sequence shown here is derived from an EMBL/GenBank/DDBJ whole genome shotgun (WGS) entry which is preliminary data.</text>
</comment>
<evidence type="ECO:0000313" key="1">
    <source>
        <dbReference type="EMBL" id="KAI4385921.1"/>
    </source>
</evidence>
<protein>
    <submittedName>
        <fullName evidence="1">Uncharacterized protein</fullName>
    </submittedName>
</protein>
<keyword evidence="2" id="KW-1185">Reference proteome</keyword>
<evidence type="ECO:0000313" key="2">
    <source>
        <dbReference type="Proteomes" id="UP001057402"/>
    </source>
</evidence>
<sequence length="297" mass="33271">MVDPPLTPRRLATEPAAKVEADAPASSSSAAGESVRGARSAPCRPSKAMIRQLPNPRPLHNFVLPRLRWGNRKSMLCVKDFDHSESSSSSSSVHRRSANLLLDRTRFGAGKEGGGIDVIRGKLMLNPRTKTDGIKEELLKGDDEEGEMEVERTTQKMTRAAAMAGLREEYEAAESRPWNLRTRRAGSNVAAARNGSPARKEGVVVEERATTEKHKEREKFAVALRRNEIEDDFWMLTGNRPPRRPKKRPRAIQRTMDMLFPGLWLTEITSDRYKVVEVPDNKAKRDRSGHPSMKVSP</sequence>